<evidence type="ECO:0000313" key="2">
    <source>
        <dbReference type="Proteomes" id="UP000643279"/>
    </source>
</evidence>
<comment type="caution">
    <text evidence="1">The sequence shown here is derived from an EMBL/GenBank/DDBJ whole genome shotgun (WGS) entry which is preliminary data.</text>
</comment>
<organism evidence="1 2">
    <name type="scientific">Arthrobacter liuii</name>
    <dbReference type="NCBI Taxonomy" id="1476996"/>
    <lineage>
        <taxon>Bacteria</taxon>
        <taxon>Bacillati</taxon>
        <taxon>Actinomycetota</taxon>
        <taxon>Actinomycetes</taxon>
        <taxon>Micrococcales</taxon>
        <taxon>Micrococcaceae</taxon>
        <taxon>Arthrobacter</taxon>
    </lineage>
</organism>
<dbReference type="RefSeq" id="WP_188573352.1">
    <property type="nucleotide sequence ID" value="NZ_BMFW01000034.1"/>
</dbReference>
<protein>
    <submittedName>
        <fullName evidence="1">Uncharacterized protein</fullName>
    </submittedName>
</protein>
<reference evidence="2" key="1">
    <citation type="journal article" date="2019" name="Int. J. Syst. Evol. Microbiol.">
        <title>The Global Catalogue of Microorganisms (GCM) 10K type strain sequencing project: providing services to taxonomists for standard genome sequencing and annotation.</title>
        <authorList>
            <consortium name="The Broad Institute Genomics Platform"/>
            <consortium name="The Broad Institute Genome Sequencing Center for Infectious Disease"/>
            <person name="Wu L."/>
            <person name="Ma J."/>
        </authorList>
    </citation>
    <scope>NUCLEOTIDE SEQUENCE [LARGE SCALE GENOMIC DNA]</scope>
    <source>
        <strain evidence="2">CGMCC 1.12778</strain>
    </source>
</reference>
<dbReference type="Proteomes" id="UP000643279">
    <property type="component" value="Unassembled WGS sequence"/>
</dbReference>
<accession>A0ABQ2B057</accession>
<evidence type="ECO:0000313" key="1">
    <source>
        <dbReference type="EMBL" id="GGI01418.1"/>
    </source>
</evidence>
<dbReference type="EMBL" id="BMFW01000034">
    <property type="protein sequence ID" value="GGI01418.1"/>
    <property type="molecule type" value="Genomic_DNA"/>
</dbReference>
<dbReference type="Gene3D" id="3.40.1680.10">
    <property type="entry name" value="yp_829618.1 domain like"/>
    <property type="match status" value="1"/>
</dbReference>
<gene>
    <name evidence="1" type="ORF">GCM10007170_40810</name>
</gene>
<name>A0ABQ2B057_9MICC</name>
<sequence length="103" mass="10906">MASGECTDTHRVGDIGQQVEESTPRVTIAWVGPGILRLVLQPQAQINQADGAWASTQVLAHTRGRPVAVLLEITSVESVSREAVAFYSEASTVAAFAFSAAPR</sequence>
<proteinExistence type="predicted"/>
<keyword evidence="2" id="KW-1185">Reference proteome</keyword>